<evidence type="ECO:0000313" key="3">
    <source>
        <dbReference type="Proteomes" id="UP000569202"/>
    </source>
</evidence>
<proteinExistence type="predicted"/>
<reference evidence="2 3" key="1">
    <citation type="submission" date="2020-04" db="EMBL/GenBank/DDBJ databases">
        <title>Acinetobacter Taxon 24.</title>
        <authorList>
            <person name="Nemec A."/>
            <person name="Radolfova-Krizova L."/>
            <person name="Higgins P.G."/>
            <person name="Spanelova P."/>
        </authorList>
    </citation>
    <scope>NUCLEOTIDE SEQUENCE [LARGE SCALE GENOMIC DNA]</scope>
    <source>
        <strain evidence="2 3">ANC 5380</strain>
    </source>
</reference>
<feature type="transmembrane region" description="Helical" evidence="1">
    <location>
        <begin position="157"/>
        <end position="184"/>
    </location>
</feature>
<dbReference type="Proteomes" id="UP000569202">
    <property type="component" value="Unassembled WGS sequence"/>
</dbReference>
<name>A0A7Y2RIF2_9GAMM</name>
<dbReference type="RefSeq" id="WP_171541174.1">
    <property type="nucleotide sequence ID" value="NZ_JABERL010000064.1"/>
</dbReference>
<protein>
    <submittedName>
        <fullName evidence="2">EpsG family protein</fullName>
    </submittedName>
</protein>
<dbReference type="Pfam" id="PF14897">
    <property type="entry name" value="EpsG"/>
    <property type="match status" value="1"/>
</dbReference>
<accession>A0A7Y2RIF2</accession>
<sequence length="357" mass="42844">MVIYWVIWFYLCLCNIFSSYKNGLGKVILIITFLFLFIFIGFRYKVGADWYNYLFFYELNKDTDLKSIILGSDPAYNILSYMGRVFGYQDTFFVNAICGFLVLFFLLKSALKLEKYWLVLLVYFPYHLLVVSMNYNRQAVAISISLWAFCRLLESRFIQFTFLIILAALFHKTAIALLMFLPILTFTKFQKSKVLNVFYIGVSLILLSIIISYSSLQETNIYLIGNEKINSKGFFIRWTYHLIPLFLFYKYHYFFKKQNYYPMIRYFCILVLFMLPLGIGFSTLADRFNLYLIFFDLFVICTIFSYLSRTNKIFLLMALISFYTMQMYLWFFHGVWSVKSWIPYQNYISNYLFNWVF</sequence>
<keyword evidence="1" id="KW-0472">Membrane</keyword>
<feature type="transmembrane region" description="Helical" evidence="1">
    <location>
        <begin position="196"/>
        <end position="214"/>
    </location>
</feature>
<dbReference type="EMBL" id="JABERL010000064">
    <property type="protein sequence ID" value="NNH79046.1"/>
    <property type="molecule type" value="Genomic_DNA"/>
</dbReference>
<feature type="transmembrane region" description="Helical" evidence="1">
    <location>
        <begin position="314"/>
        <end position="336"/>
    </location>
</feature>
<keyword evidence="1" id="KW-1133">Transmembrane helix</keyword>
<dbReference type="InterPro" id="IPR049458">
    <property type="entry name" value="EpsG-like"/>
</dbReference>
<gene>
    <name evidence="2" type="ORF">HLH17_15615</name>
</gene>
<comment type="caution">
    <text evidence="2">The sequence shown here is derived from an EMBL/GenBank/DDBJ whole genome shotgun (WGS) entry which is preliminary data.</text>
</comment>
<evidence type="ECO:0000313" key="2">
    <source>
        <dbReference type="EMBL" id="NNH79046.1"/>
    </source>
</evidence>
<feature type="transmembrane region" description="Helical" evidence="1">
    <location>
        <begin position="263"/>
        <end position="282"/>
    </location>
</feature>
<keyword evidence="1" id="KW-0812">Transmembrane</keyword>
<feature type="transmembrane region" description="Helical" evidence="1">
    <location>
        <begin position="27"/>
        <end position="44"/>
    </location>
</feature>
<evidence type="ECO:0000256" key="1">
    <source>
        <dbReference type="SAM" id="Phobius"/>
    </source>
</evidence>
<organism evidence="2 3">
    <name type="scientific">Acinetobacter terrae</name>
    <dbReference type="NCBI Taxonomy" id="2731247"/>
    <lineage>
        <taxon>Bacteria</taxon>
        <taxon>Pseudomonadati</taxon>
        <taxon>Pseudomonadota</taxon>
        <taxon>Gammaproteobacteria</taxon>
        <taxon>Moraxellales</taxon>
        <taxon>Moraxellaceae</taxon>
        <taxon>Acinetobacter</taxon>
        <taxon>Acinetobacter Taxon 24</taxon>
    </lineage>
</organism>
<dbReference type="AlphaFoldDB" id="A0A7Y2RIF2"/>
<feature type="transmembrane region" description="Helical" evidence="1">
    <location>
        <begin position="116"/>
        <end position="137"/>
    </location>
</feature>
<feature type="transmembrane region" description="Helical" evidence="1">
    <location>
        <begin position="234"/>
        <end position="251"/>
    </location>
</feature>
<feature type="transmembrane region" description="Helical" evidence="1">
    <location>
        <begin position="86"/>
        <end position="107"/>
    </location>
</feature>
<feature type="transmembrane region" description="Helical" evidence="1">
    <location>
        <begin position="288"/>
        <end position="307"/>
    </location>
</feature>